<feature type="region of interest" description="Disordered" evidence="1">
    <location>
        <begin position="1"/>
        <end position="22"/>
    </location>
</feature>
<feature type="compositionally biased region" description="Low complexity" evidence="1">
    <location>
        <begin position="1"/>
        <end position="12"/>
    </location>
</feature>
<feature type="domain" description="B12-binding" evidence="2">
    <location>
        <begin position="26"/>
        <end position="162"/>
    </location>
</feature>
<evidence type="ECO:0000259" key="2">
    <source>
        <dbReference type="PROSITE" id="PS51332"/>
    </source>
</evidence>
<dbReference type="PROSITE" id="PS51332">
    <property type="entry name" value="B12_BINDING"/>
    <property type="match status" value="1"/>
</dbReference>
<dbReference type="Pfam" id="PF02310">
    <property type="entry name" value="B12-binding"/>
    <property type="match status" value="1"/>
</dbReference>
<dbReference type="GO" id="GO:0031419">
    <property type="term" value="F:cobalamin binding"/>
    <property type="evidence" value="ECO:0007669"/>
    <property type="project" value="InterPro"/>
</dbReference>
<evidence type="ECO:0000313" key="3">
    <source>
        <dbReference type="EMBL" id="NKZ08318.1"/>
    </source>
</evidence>
<dbReference type="SUPFAM" id="SSF52242">
    <property type="entry name" value="Cobalamin (vitamin B12)-binding domain"/>
    <property type="match status" value="1"/>
</dbReference>
<dbReference type="RefSeq" id="WP_083947052.1">
    <property type="nucleotide sequence ID" value="NZ_JAAXPI010000078.1"/>
</dbReference>
<dbReference type="Gene3D" id="3.40.50.280">
    <property type="entry name" value="Cobalamin-binding domain"/>
    <property type="match status" value="1"/>
</dbReference>
<gene>
    <name evidence="3" type="ORF">HGB48_31970</name>
</gene>
<dbReference type="Proteomes" id="UP000579250">
    <property type="component" value="Unassembled WGS sequence"/>
</dbReference>
<evidence type="ECO:0000313" key="4">
    <source>
        <dbReference type="Proteomes" id="UP000579250"/>
    </source>
</evidence>
<dbReference type="AlphaFoldDB" id="A0A846ZCD7"/>
<dbReference type="InterPro" id="IPR006158">
    <property type="entry name" value="Cobalamin-bd"/>
</dbReference>
<organism evidence="3 4">
    <name type="scientific">Actinomadura latina</name>
    <dbReference type="NCBI Taxonomy" id="163603"/>
    <lineage>
        <taxon>Bacteria</taxon>
        <taxon>Bacillati</taxon>
        <taxon>Actinomycetota</taxon>
        <taxon>Actinomycetes</taxon>
        <taxon>Streptosporangiales</taxon>
        <taxon>Thermomonosporaceae</taxon>
        <taxon>Actinomadura</taxon>
    </lineage>
</organism>
<dbReference type="InterPro" id="IPR036724">
    <property type="entry name" value="Cobalamin-bd_sf"/>
</dbReference>
<proteinExistence type="predicted"/>
<name>A0A846ZCD7_9ACTN</name>
<dbReference type="CDD" id="cd02065">
    <property type="entry name" value="B12-binding_like"/>
    <property type="match status" value="1"/>
</dbReference>
<sequence length="162" mass="16600">MTGATASSSSAARFRPGARPDRAGTSPAIVVSGLASDAHTWNLVYIQLLIEEFGFTVANLGPCVPDDLLVAECCARRPAMVVLSSVNGHGHRDGLRAVARLRARPELDRVPIVIGGKLGVSAAGRAGRAADLLAAGYDAVYDDAGGTESFRSLVASLAAVSA</sequence>
<dbReference type="GO" id="GO:0046872">
    <property type="term" value="F:metal ion binding"/>
    <property type="evidence" value="ECO:0007669"/>
    <property type="project" value="InterPro"/>
</dbReference>
<protein>
    <submittedName>
        <fullName evidence="3">Cobalamin B12-binding domain-containing protein</fullName>
    </submittedName>
</protein>
<dbReference type="EMBL" id="JAAXPI010000078">
    <property type="protein sequence ID" value="NKZ08318.1"/>
    <property type="molecule type" value="Genomic_DNA"/>
</dbReference>
<evidence type="ECO:0000256" key="1">
    <source>
        <dbReference type="SAM" id="MobiDB-lite"/>
    </source>
</evidence>
<accession>A0A846ZCD7</accession>
<comment type="caution">
    <text evidence="3">The sequence shown here is derived from an EMBL/GenBank/DDBJ whole genome shotgun (WGS) entry which is preliminary data.</text>
</comment>
<reference evidence="3 4" key="1">
    <citation type="submission" date="2020-04" db="EMBL/GenBank/DDBJ databases">
        <title>MicrobeNet Type strains.</title>
        <authorList>
            <person name="Nicholson A.C."/>
        </authorList>
    </citation>
    <scope>NUCLEOTIDE SEQUENCE [LARGE SCALE GENOMIC DNA]</scope>
    <source>
        <strain evidence="3 4">ATCC BAA-277</strain>
    </source>
</reference>
<keyword evidence="4" id="KW-1185">Reference proteome</keyword>